<protein>
    <recommendedName>
        <fullName evidence="4">Lipoprotein</fullName>
    </recommendedName>
</protein>
<keyword evidence="3" id="KW-1185">Reference proteome</keyword>
<dbReference type="AlphaFoldDB" id="A0A7X2ZXN9"/>
<gene>
    <name evidence="2" type="ORF">D9O36_20935</name>
</gene>
<evidence type="ECO:0008006" key="4">
    <source>
        <dbReference type="Google" id="ProtNLM"/>
    </source>
</evidence>
<proteinExistence type="predicted"/>
<sequence>MIKNILSIAVLAIFLTSCKSTKKSTNINENNNDISAQQKTSTILTSKENSSVDSEEVPGGVAAQVNGSTGAMNNVQASTGNGNVTNSLRTNSSSSSMDNQMFTDLGMTDEQISAYKTAIEKFNSKKRNMANGDMLGSVESERSRQMKAILSDDQFTKFQNWEAKNK</sequence>
<organism evidence="2 3">
    <name type="scientific">Zobellia amurskyensis</name>
    <dbReference type="NCBI Taxonomy" id="248905"/>
    <lineage>
        <taxon>Bacteria</taxon>
        <taxon>Pseudomonadati</taxon>
        <taxon>Bacteroidota</taxon>
        <taxon>Flavobacteriia</taxon>
        <taxon>Flavobacteriales</taxon>
        <taxon>Flavobacteriaceae</taxon>
        <taxon>Zobellia</taxon>
    </lineage>
</organism>
<dbReference type="EMBL" id="RCNR01000090">
    <property type="protein sequence ID" value="MUH38322.1"/>
    <property type="molecule type" value="Genomic_DNA"/>
</dbReference>
<feature type="region of interest" description="Disordered" evidence="1">
    <location>
        <begin position="64"/>
        <end position="97"/>
    </location>
</feature>
<evidence type="ECO:0000256" key="1">
    <source>
        <dbReference type="SAM" id="MobiDB-lite"/>
    </source>
</evidence>
<evidence type="ECO:0000313" key="3">
    <source>
        <dbReference type="Proteomes" id="UP000540519"/>
    </source>
</evidence>
<dbReference type="RefSeq" id="WP_155601364.1">
    <property type="nucleotide sequence ID" value="NZ_RCNR01000090.1"/>
</dbReference>
<dbReference type="Proteomes" id="UP000540519">
    <property type="component" value="Unassembled WGS sequence"/>
</dbReference>
<evidence type="ECO:0000313" key="2">
    <source>
        <dbReference type="EMBL" id="MUH38322.1"/>
    </source>
</evidence>
<accession>A0A7X2ZXN9</accession>
<reference evidence="2 3" key="1">
    <citation type="journal article" date="2019" name="Mar. Drugs">
        <title>Comparative Genomics and CAZyme Genome Repertoires of Marine Zobellia amurskyensis KMM 3526(T) and Zobellia laminariae KMM 3676(T).</title>
        <authorList>
            <person name="Chernysheva N."/>
            <person name="Bystritskaya E."/>
            <person name="Stenkova A."/>
            <person name="Golovkin I."/>
            <person name="Nedashkovskaya O."/>
            <person name="Isaeva M."/>
        </authorList>
    </citation>
    <scope>NUCLEOTIDE SEQUENCE [LARGE SCALE GENOMIC DNA]</scope>
    <source>
        <strain evidence="2 3">KMM 3526</strain>
    </source>
</reference>
<dbReference type="OrthoDB" id="1442645at2"/>
<name>A0A7X2ZXN9_9FLAO</name>
<dbReference type="PROSITE" id="PS51257">
    <property type="entry name" value="PROKAR_LIPOPROTEIN"/>
    <property type="match status" value="1"/>
</dbReference>
<feature type="compositionally biased region" description="Polar residues" evidence="1">
    <location>
        <begin position="65"/>
        <end position="97"/>
    </location>
</feature>
<comment type="caution">
    <text evidence="2">The sequence shown here is derived from an EMBL/GenBank/DDBJ whole genome shotgun (WGS) entry which is preliminary data.</text>
</comment>